<dbReference type="InterPro" id="IPR002187">
    <property type="entry name" value="N-reg_PII"/>
</dbReference>
<dbReference type="PANTHER" id="PTHR30115:SF11">
    <property type="entry name" value="NITROGEN REGULATORY PROTEIN P-II HOMOLOG"/>
    <property type="match status" value="1"/>
</dbReference>
<protein>
    <submittedName>
        <fullName evidence="2">P-II family nitrogen regulator</fullName>
    </submittedName>
</protein>
<dbReference type="EMBL" id="JBGLYH010000002">
    <property type="protein sequence ID" value="MEZ7195314.1"/>
    <property type="molecule type" value="Genomic_DNA"/>
</dbReference>
<name>A0ABV4JZX3_9BACT</name>
<dbReference type="Gene3D" id="3.30.70.120">
    <property type="match status" value="1"/>
</dbReference>
<dbReference type="SMART" id="SM00938">
    <property type="entry name" value="P-II"/>
    <property type="match status" value="1"/>
</dbReference>
<proteinExistence type="inferred from homology"/>
<dbReference type="PROSITE" id="PS00638">
    <property type="entry name" value="PII_GLNB_CTER"/>
    <property type="match status" value="1"/>
</dbReference>
<dbReference type="Pfam" id="PF00543">
    <property type="entry name" value="P-II"/>
    <property type="match status" value="1"/>
</dbReference>
<dbReference type="InterPro" id="IPR017918">
    <property type="entry name" value="N-reg_PII_CS"/>
</dbReference>
<dbReference type="InterPro" id="IPR011322">
    <property type="entry name" value="N-reg_PII-like_a/b"/>
</dbReference>
<dbReference type="PROSITE" id="PS51343">
    <property type="entry name" value="PII_GLNB_DOM"/>
    <property type="match status" value="1"/>
</dbReference>
<evidence type="ECO:0000313" key="3">
    <source>
        <dbReference type="Proteomes" id="UP001568698"/>
    </source>
</evidence>
<evidence type="ECO:0000313" key="2">
    <source>
        <dbReference type="EMBL" id="MEZ7195314.1"/>
    </source>
</evidence>
<dbReference type="InterPro" id="IPR015867">
    <property type="entry name" value="N-reg_PII/ATP_PRibTrfase_C"/>
</dbReference>
<evidence type="ECO:0000256" key="1">
    <source>
        <dbReference type="RuleBase" id="RU003936"/>
    </source>
</evidence>
<dbReference type="PANTHER" id="PTHR30115">
    <property type="entry name" value="NITROGEN REGULATORY PROTEIN P-II"/>
    <property type="match status" value="1"/>
</dbReference>
<gene>
    <name evidence="2" type="ORF">AB6M95_01015</name>
</gene>
<dbReference type="Proteomes" id="UP001568698">
    <property type="component" value="Unassembled WGS sequence"/>
</dbReference>
<organism evidence="2 3">
    <name type="scientific">Pseudodesulfovibrio karagichevae</name>
    <dbReference type="NCBI Taxonomy" id="3239305"/>
    <lineage>
        <taxon>Bacteria</taxon>
        <taxon>Pseudomonadati</taxon>
        <taxon>Thermodesulfobacteriota</taxon>
        <taxon>Desulfovibrionia</taxon>
        <taxon>Desulfovibrionales</taxon>
        <taxon>Desulfovibrionaceae</taxon>
    </lineage>
</organism>
<keyword evidence="3" id="KW-1185">Reference proteome</keyword>
<sequence>MKEIIAIIRPRKMGATKEALDGLGFPCMTAVQVLGRGKQRGIAGELNVDIRPEELARGKYKAVSYIPKRMLSVVVPDGEVNPVVNAIVEINRTGQVGDGRVFVCPIDEALRVRTNEHGESAIL</sequence>
<reference evidence="2 3" key="1">
    <citation type="submission" date="2024-08" db="EMBL/GenBank/DDBJ databases">
        <title>Sulfate-reducing bacteria isolated from formation water of the oil field in Kazakhstan and description of Pseudodesulfovibrio sp.</title>
        <authorList>
            <person name="Bidzhieva S.K."/>
            <person name="Tourova T.P."/>
            <person name="Grouzdev D.S."/>
            <person name="Beletsky A.V."/>
            <person name="Sokolova D.S."/>
            <person name="Samigullina S.R."/>
            <person name="Poltaraus A.B."/>
            <person name="Avtukh A.N."/>
            <person name="Tereshina V.M."/>
            <person name="Zhaparov N.S."/>
            <person name="Mardanov A.V."/>
            <person name="Nazina T.N."/>
        </authorList>
    </citation>
    <scope>NUCLEOTIDE SEQUENCE [LARGE SCALE GENOMIC DNA]</scope>
    <source>
        <strain evidence="2 3">9FUS</strain>
    </source>
</reference>
<comment type="caution">
    <text evidence="2">The sequence shown here is derived from an EMBL/GenBank/DDBJ whole genome shotgun (WGS) entry which is preliminary data.</text>
</comment>
<dbReference type="PRINTS" id="PR00340">
    <property type="entry name" value="PIIGLNB"/>
</dbReference>
<dbReference type="SUPFAM" id="SSF54913">
    <property type="entry name" value="GlnB-like"/>
    <property type="match status" value="1"/>
</dbReference>
<accession>A0ABV4JZX3</accession>
<dbReference type="RefSeq" id="WP_371384867.1">
    <property type="nucleotide sequence ID" value="NZ_JBGLYH010000002.1"/>
</dbReference>
<comment type="similarity">
    <text evidence="1">Belongs to the P(II) protein family.</text>
</comment>